<feature type="binding site" evidence="4">
    <location>
        <position position="65"/>
    </location>
    <ligand>
        <name>substrate</name>
    </ligand>
</feature>
<feature type="domain" description="HpcH/HpaI aldolase/citrate lyase" evidence="6">
    <location>
        <begin position="4"/>
        <end position="216"/>
    </location>
</feature>
<dbReference type="InterPro" id="IPR005000">
    <property type="entry name" value="Aldolase/citrate-lyase_domain"/>
</dbReference>
<evidence type="ECO:0000256" key="1">
    <source>
        <dbReference type="ARBA" id="ARBA00001946"/>
    </source>
</evidence>
<dbReference type="EC" id="4.1.3.34" evidence="7"/>
<keyword evidence="2 5" id="KW-0479">Metal-binding</keyword>
<dbReference type="PIRSF" id="PIRSF015582">
    <property type="entry name" value="Cit_lyase_B"/>
    <property type="match status" value="1"/>
</dbReference>
<keyword evidence="3 5" id="KW-0460">Magnesium</keyword>
<dbReference type="GO" id="GO:0006107">
    <property type="term" value="P:oxaloacetate metabolic process"/>
    <property type="evidence" value="ECO:0007669"/>
    <property type="project" value="TreeGrafter"/>
</dbReference>
<dbReference type="GO" id="GO:0008816">
    <property type="term" value="F:citryl-CoA lyase activity"/>
    <property type="evidence" value="ECO:0007669"/>
    <property type="project" value="UniProtKB-EC"/>
</dbReference>
<name>A0A7W7DDF4_9ACTN</name>
<accession>A0A7W7DDF4</accession>
<proteinExistence type="predicted"/>
<dbReference type="PANTHER" id="PTHR32308">
    <property type="entry name" value="LYASE BETA SUBUNIT, PUTATIVE (AFU_ORTHOLOGUE AFUA_4G13030)-RELATED"/>
    <property type="match status" value="1"/>
</dbReference>
<dbReference type="InterPro" id="IPR040442">
    <property type="entry name" value="Pyrv_kinase-like_dom_sf"/>
</dbReference>
<evidence type="ECO:0000256" key="3">
    <source>
        <dbReference type="ARBA" id="ARBA00022842"/>
    </source>
</evidence>
<dbReference type="AlphaFoldDB" id="A0A7W7DDF4"/>
<feature type="binding site" evidence="5">
    <location>
        <position position="121"/>
    </location>
    <ligand>
        <name>Mg(2+)</name>
        <dbReference type="ChEBI" id="CHEBI:18420"/>
    </ligand>
</feature>
<sequence length="275" mass="28500">MTARSYLYVPGDAPGKLGKALGRGADALIVDLEDAVPAAGKDAARAAVRGWLETADPGPVEIWIRVNAGETREADVRAVAGSPKVAGLVLAKVETAGELTGVDALLTGIGAGDLPVVPLLESAAAVLRAQEIAAAPRVARIQVGEADLRADTGITPGDDERELLWVRSQVVLASAAAGIDPPVAPVSTDFRDLDALRASTRALARLGYVGRACIHPAQIAVVNEVFTPAEDEVRWATDIVTRFEAAGSGVLLDAAGRMVDEAVVRQARRVLARAS</sequence>
<dbReference type="InterPro" id="IPR015813">
    <property type="entry name" value="Pyrv/PenolPyrv_kinase-like_dom"/>
</dbReference>
<dbReference type="SUPFAM" id="SSF51621">
    <property type="entry name" value="Phosphoenolpyruvate/pyruvate domain"/>
    <property type="match status" value="1"/>
</dbReference>
<evidence type="ECO:0000256" key="2">
    <source>
        <dbReference type="ARBA" id="ARBA00022723"/>
    </source>
</evidence>
<comment type="caution">
    <text evidence="7">The sequence shown here is derived from an EMBL/GenBank/DDBJ whole genome shotgun (WGS) entry which is preliminary data.</text>
</comment>
<dbReference type="Pfam" id="PF03328">
    <property type="entry name" value="HpcH_HpaI"/>
    <property type="match status" value="1"/>
</dbReference>
<dbReference type="Proteomes" id="UP000542210">
    <property type="component" value="Unassembled WGS sequence"/>
</dbReference>
<keyword evidence="7" id="KW-0456">Lyase</keyword>
<evidence type="ECO:0000259" key="6">
    <source>
        <dbReference type="Pfam" id="PF03328"/>
    </source>
</evidence>
<comment type="cofactor">
    <cofactor evidence="1">
        <name>Mg(2+)</name>
        <dbReference type="ChEBI" id="CHEBI:18420"/>
    </cofactor>
</comment>
<protein>
    <submittedName>
        <fullName evidence="7">Citrate lyase subunit beta/citryl-CoA lyase</fullName>
        <ecNumber evidence="7">4.1.3.34</ecNumber>
    </submittedName>
</protein>
<evidence type="ECO:0000256" key="5">
    <source>
        <dbReference type="PIRSR" id="PIRSR015582-2"/>
    </source>
</evidence>
<dbReference type="InterPro" id="IPR011206">
    <property type="entry name" value="Citrate_lyase_beta/mcl1/mcl2"/>
</dbReference>
<dbReference type="RefSeq" id="WP_184885589.1">
    <property type="nucleotide sequence ID" value="NZ_BOOV01000019.1"/>
</dbReference>
<keyword evidence="8" id="KW-1185">Reference proteome</keyword>
<dbReference type="PANTHER" id="PTHR32308:SF0">
    <property type="entry name" value="HPCH_HPAI ALDOLASE_CITRATE LYASE DOMAIN-CONTAINING PROTEIN"/>
    <property type="match status" value="1"/>
</dbReference>
<dbReference type="Gene3D" id="3.20.20.60">
    <property type="entry name" value="Phosphoenolpyruvate-binding domains"/>
    <property type="match status" value="1"/>
</dbReference>
<evidence type="ECO:0000313" key="7">
    <source>
        <dbReference type="EMBL" id="MBB4704509.1"/>
    </source>
</evidence>
<gene>
    <name evidence="7" type="ORF">BJ982_006053</name>
</gene>
<evidence type="ECO:0000313" key="8">
    <source>
        <dbReference type="Proteomes" id="UP000542210"/>
    </source>
</evidence>
<dbReference type="GO" id="GO:0000287">
    <property type="term" value="F:magnesium ion binding"/>
    <property type="evidence" value="ECO:0007669"/>
    <property type="project" value="TreeGrafter"/>
</dbReference>
<dbReference type="EMBL" id="JACHND010000001">
    <property type="protein sequence ID" value="MBB4704509.1"/>
    <property type="molecule type" value="Genomic_DNA"/>
</dbReference>
<reference evidence="7 8" key="1">
    <citation type="submission" date="2020-08" db="EMBL/GenBank/DDBJ databases">
        <title>Sequencing the genomes of 1000 actinobacteria strains.</title>
        <authorList>
            <person name="Klenk H.-P."/>
        </authorList>
    </citation>
    <scope>NUCLEOTIDE SEQUENCE [LARGE SCALE GENOMIC DNA]</scope>
    <source>
        <strain evidence="7 8">DSM 45784</strain>
    </source>
</reference>
<evidence type="ECO:0000256" key="4">
    <source>
        <dbReference type="PIRSR" id="PIRSR015582-1"/>
    </source>
</evidence>
<organism evidence="7 8">
    <name type="scientific">Sphaerisporangium siamense</name>
    <dbReference type="NCBI Taxonomy" id="795645"/>
    <lineage>
        <taxon>Bacteria</taxon>
        <taxon>Bacillati</taxon>
        <taxon>Actinomycetota</taxon>
        <taxon>Actinomycetes</taxon>
        <taxon>Streptosporangiales</taxon>
        <taxon>Streptosporangiaceae</taxon>
        <taxon>Sphaerisporangium</taxon>
    </lineage>
</organism>
<feature type="binding site" evidence="4">
    <location>
        <position position="121"/>
    </location>
    <ligand>
        <name>substrate</name>
    </ligand>
</feature>
<feature type="binding site" evidence="5">
    <location>
        <position position="147"/>
    </location>
    <ligand>
        <name>Mg(2+)</name>
        <dbReference type="ChEBI" id="CHEBI:18420"/>
    </ligand>
</feature>